<feature type="region of interest" description="Disordered" evidence="1">
    <location>
        <begin position="99"/>
        <end position="123"/>
    </location>
</feature>
<accession>A0AAD7FF34</accession>
<protein>
    <submittedName>
        <fullName evidence="2">Uncharacterized protein</fullName>
    </submittedName>
</protein>
<evidence type="ECO:0000313" key="2">
    <source>
        <dbReference type="EMBL" id="KAJ7620207.1"/>
    </source>
</evidence>
<comment type="caution">
    <text evidence="2">The sequence shown here is derived from an EMBL/GenBank/DDBJ whole genome shotgun (WGS) entry which is preliminary data.</text>
</comment>
<evidence type="ECO:0000313" key="3">
    <source>
        <dbReference type="Proteomes" id="UP001221142"/>
    </source>
</evidence>
<dbReference type="EMBL" id="JARKIF010000017">
    <property type="protein sequence ID" value="KAJ7620207.1"/>
    <property type="molecule type" value="Genomic_DNA"/>
</dbReference>
<feature type="compositionally biased region" description="Polar residues" evidence="1">
    <location>
        <begin position="40"/>
        <end position="52"/>
    </location>
</feature>
<dbReference type="PRINTS" id="PR01217">
    <property type="entry name" value="PRICHEXTENSN"/>
</dbReference>
<proteinExistence type="predicted"/>
<sequence>MPPKGRVSGAERQATYRRTHRDEVLAQDRIHAARRHAKTRSNPASDTASKTQANRYAAGYRATNAAALARKEMIRRCRKSIDKIGYDAWLQTWRRRHPGEAPPSELGYTEDHPPPASIVVNRDDGNEYDNLEMFAQSRLSRTKLERWTRRREARRVRDLEELEWAQDTAALDASSKPATAAKSSKPVAKPATKKPGTKSAAKPAPKPAKPAPKPAKPAPKPTKPATKPTKPTPFVPTSTPPPYVRKGAKFVPNRAAVDAHGREMAAARARHEREAREARGGSDGDDDSQEEVDEPLPLKKAPIPRKKQGLRGTALRGCQGSVPTSRQIPALLYCDSIATVIHGSQGDRPGPPQMCTVIPHTLRLIAVHTGHSIRRMSLSTTLSRCLLTVAVHQCIPAISRPASATYTHTRN</sequence>
<feature type="compositionally biased region" description="Pro residues" evidence="1">
    <location>
        <begin position="230"/>
        <end position="243"/>
    </location>
</feature>
<reference evidence="2" key="1">
    <citation type="submission" date="2023-03" db="EMBL/GenBank/DDBJ databases">
        <title>Massive genome expansion in bonnet fungi (Mycena s.s.) driven by repeated elements and novel gene families across ecological guilds.</title>
        <authorList>
            <consortium name="Lawrence Berkeley National Laboratory"/>
            <person name="Harder C.B."/>
            <person name="Miyauchi S."/>
            <person name="Viragh M."/>
            <person name="Kuo A."/>
            <person name="Thoen E."/>
            <person name="Andreopoulos B."/>
            <person name="Lu D."/>
            <person name="Skrede I."/>
            <person name="Drula E."/>
            <person name="Henrissat B."/>
            <person name="Morin E."/>
            <person name="Kohler A."/>
            <person name="Barry K."/>
            <person name="LaButti K."/>
            <person name="Morin E."/>
            <person name="Salamov A."/>
            <person name="Lipzen A."/>
            <person name="Mereny Z."/>
            <person name="Hegedus B."/>
            <person name="Baldrian P."/>
            <person name="Stursova M."/>
            <person name="Weitz H."/>
            <person name="Taylor A."/>
            <person name="Grigoriev I.V."/>
            <person name="Nagy L.G."/>
            <person name="Martin F."/>
            <person name="Kauserud H."/>
        </authorList>
    </citation>
    <scope>NUCLEOTIDE SEQUENCE</scope>
    <source>
        <strain evidence="2">9284</strain>
    </source>
</reference>
<feature type="region of interest" description="Disordered" evidence="1">
    <location>
        <begin position="171"/>
        <end position="321"/>
    </location>
</feature>
<feature type="compositionally biased region" description="Low complexity" evidence="1">
    <location>
        <begin position="173"/>
        <end position="190"/>
    </location>
</feature>
<organism evidence="2 3">
    <name type="scientific">Roridomyces roridus</name>
    <dbReference type="NCBI Taxonomy" id="1738132"/>
    <lineage>
        <taxon>Eukaryota</taxon>
        <taxon>Fungi</taxon>
        <taxon>Dikarya</taxon>
        <taxon>Basidiomycota</taxon>
        <taxon>Agaricomycotina</taxon>
        <taxon>Agaricomycetes</taxon>
        <taxon>Agaricomycetidae</taxon>
        <taxon>Agaricales</taxon>
        <taxon>Marasmiineae</taxon>
        <taxon>Mycenaceae</taxon>
        <taxon>Roridomyces</taxon>
    </lineage>
</organism>
<feature type="region of interest" description="Disordered" evidence="1">
    <location>
        <begin position="1"/>
        <end position="55"/>
    </location>
</feature>
<feature type="compositionally biased region" description="Acidic residues" evidence="1">
    <location>
        <begin position="283"/>
        <end position="294"/>
    </location>
</feature>
<dbReference type="Proteomes" id="UP001221142">
    <property type="component" value="Unassembled WGS sequence"/>
</dbReference>
<evidence type="ECO:0000256" key="1">
    <source>
        <dbReference type="SAM" id="MobiDB-lite"/>
    </source>
</evidence>
<feature type="compositionally biased region" description="Pro residues" evidence="1">
    <location>
        <begin position="204"/>
        <end position="222"/>
    </location>
</feature>
<feature type="compositionally biased region" description="Basic and acidic residues" evidence="1">
    <location>
        <begin position="257"/>
        <end position="282"/>
    </location>
</feature>
<dbReference type="AlphaFoldDB" id="A0AAD7FF34"/>
<name>A0AAD7FF34_9AGAR</name>
<gene>
    <name evidence="2" type="ORF">FB45DRAFT_1062561</name>
</gene>
<feature type="compositionally biased region" description="Basic and acidic residues" evidence="1">
    <location>
        <begin position="20"/>
        <end position="31"/>
    </location>
</feature>
<keyword evidence="3" id="KW-1185">Reference proteome</keyword>